<keyword evidence="4" id="KW-0812">Transmembrane</keyword>
<keyword evidence="7" id="KW-1133">Transmembrane helix</keyword>
<evidence type="ECO:0000256" key="6">
    <source>
        <dbReference type="ARBA" id="ARBA00022946"/>
    </source>
</evidence>
<sequence>MLRLIGRNPQLGAGCHRQARPSLALNSYATPSKRYITRSAVRRTEQETAAKETESMTSGGPVHEQTALMYLDNTFPLRVGFWDVRQYLFRNTGQSIKEKVDSLVPKDKIPCEFSINEAIPRTKDGGAFVQFKYQSDTQSIIPASKLIMKHVTDHLKEHNTITWFNFQPVRAFLVKGEPFMEDLVSRYPSLKLKVEFQGPDLTLEQLYTNFRPYGRIFDITILSPASKELPRYAIVQFTRMRAATSARNCLHGLKMEGTRLNIGYESQMRTNVFKQWILDHPRITVPIMAASVAGITYAVFDPIRAFFIQAKVTQRFNPDEYALYRWLRRETWARLMDHDRDDSGGDVGAWADREEDGDKIREWLNESPETFIVVSGPKGSGKSALVKSATSKKRNVIRISGDELANARNKNEITTTLAKQLGYYPVFTWVSSMNQLIDTLVSATTGQKAGLSTTPDSQIKQILEVAAIALRKISADVEAHNDDQPLPWYKALFAKVEKKVEEETEKGNAEKDHAQLPIVIIDNYLYRESSVNSALWDELAEWAALLVENGIAHVIFVSANVGITKSLGKVMPNKTFENIMLSDAPLEASISYVTKHLADDYEADDALKKAVGVLGGRLTDLELLVQKMRAHASAEDALDDIVQRNMIEIRKYGFGEELQDSDELSWSGIQFWQVVKQLASENIMNYEELKWGAFFKGADKPFQGMEHAELITVVHRDGWPHAIRAGKPVYQAAFSRLVEDSVFAATMDLQSYNYLITITKDDIKSYEEEIDKLSKPFSGRAPREVETRIRYLLKKLADGQKAIESYEAEVKKSKDMISNSWSGK</sequence>
<dbReference type="InterPro" id="IPR035979">
    <property type="entry name" value="RBD_domain_sf"/>
</dbReference>
<dbReference type="SUPFAM" id="SSF52540">
    <property type="entry name" value="P-loop containing nucleoside triphosphate hydrolases"/>
    <property type="match status" value="1"/>
</dbReference>
<evidence type="ECO:0000256" key="11">
    <source>
        <dbReference type="PROSITE-ProRule" id="PRU00176"/>
    </source>
</evidence>
<dbReference type="GO" id="GO:0005743">
    <property type="term" value="C:mitochondrial inner membrane"/>
    <property type="evidence" value="ECO:0007669"/>
    <property type="project" value="UniProtKB-SubCell"/>
</dbReference>
<dbReference type="SMART" id="SM00360">
    <property type="entry name" value="RRM"/>
    <property type="match status" value="1"/>
</dbReference>
<feature type="domain" description="RRM" evidence="14">
    <location>
        <begin position="170"/>
        <end position="267"/>
    </location>
</feature>
<evidence type="ECO:0000256" key="4">
    <source>
        <dbReference type="ARBA" id="ARBA00022692"/>
    </source>
</evidence>
<proteinExistence type="inferred from homology"/>
<dbReference type="InterPro" id="IPR027417">
    <property type="entry name" value="P-loop_NTPase"/>
</dbReference>
<feature type="region of interest" description="Disordered" evidence="13">
    <location>
        <begin position="40"/>
        <end position="61"/>
    </location>
</feature>
<evidence type="ECO:0000259" key="14">
    <source>
        <dbReference type="PROSITE" id="PS50102"/>
    </source>
</evidence>
<dbReference type="InterPro" id="IPR039627">
    <property type="entry name" value="Yme2_C"/>
</dbReference>
<name>A0A8H7Q4S9_MORIS</name>
<dbReference type="CDD" id="cd12433">
    <property type="entry name" value="RRM_Yme2p_like"/>
    <property type="match status" value="1"/>
</dbReference>
<dbReference type="PROSITE" id="PS50102">
    <property type="entry name" value="RRM"/>
    <property type="match status" value="1"/>
</dbReference>
<evidence type="ECO:0000256" key="9">
    <source>
        <dbReference type="ARBA" id="ARBA00023136"/>
    </source>
</evidence>
<evidence type="ECO:0000256" key="13">
    <source>
        <dbReference type="SAM" id="MobiDB-lite"/>
    </source>
</evidence>
<evidence type="ECO:0000313" key="16">
    <source>
        <dbReference type="Proteomes" id="UP000654370"/>
    </source>
</evidence>
<evidence type="ECO:0000256" key="8">
    <source>
        <dbReference type="ARBA" id="ARBA00023128"/>
    </source>
</evidence>
<evidence type="ECO:0000256" key="3">
    <source>
        <dbReference type="ARBA" id="ARBA00020222"/>
    </source>
</evidence>
<dbReference type="Proteomes" id="UP000654370">
    <property type="component" value="Unassembled WGS sequence"/>
</dbReference>
<keyword evidence="5 12" id="KW-0999">Mitochondrion inner membrane</keyword>
<dbReference type="PANTHER" id="PTHR32198:SF2">
    <property type="entry name" value="MITOCHONDRIAL ESCAPE PROTEIN 2"/>
    <property type="match status" value="1"/>
</dbReference>
<dbReference type="GO" id="GO:0006397">
    <property type="term" value="P:mRNA processing"/>
    <property type="evidence" value="ECO:0007669"/>
    <property type="project" value="UniProtKB-UniRule"/>
</dbReference>
<dbReference type="InterPro" id="IPR012677">
    <property type="entry name" value="Nucleotide-bd_a/b_plait_sf"/>
</dbReference>
<keyword evidence="11 12" id="KW-0694">RNA-binding</keyword>
<dbReference type="SUPFAM" id="SSF54928">
    <property type="entry name" value="RNA-binding domain, RBD"/>
    <property type="match status" value="1"/>
</dbReference>
<dbReference type="Pfam" id="PF10443">
    <property type="entry name" value="RNA12"/>
    <property type="match status" value="1"/>
</dbReference>
<keyword evidence="6" id="KW-0809">Transit peptide</keyword>
<dbReference type="GO" id="GO:0003723">
    <property type="term" value="F:RNA binding"/>
    <property type="evidence" value="ECO:0007669"/>
    <property type="project" value="UniProtKB-UniRule"/>
</dbReference>
<keyword evidence="16" id="KW-1185">Reference proteome</keyword>
<evidence type="ECO:0000313" key="15">
    <source>
        <dbReference type="EMBL" id="KAG2185816.1"/>
    </source>
</evidence>
<keyword evidence="12" id="KW-0507">mRNA processing</keyword>
<dbReference type="Gene3D" id="3.30.70.330">
    <property type="match status" value="1"/>
</dbReference>
<comment type="subcellular location">
    <subcellularLocation>
        <location evidence="1 12">Mitochondrion inner membrane</location>
        <topology evidence="1 12">Single-pass membrane protein</topology>
    </subcellularLocation>
</comment>
<protein>
    <recommendedName>
        <fullName evidence="3 12">Mitochondrial escape protein 2</fullName>
    </recommendedName>
</protein>
<reference evidence="15" key="1">
    <citation type="submission" date="2020-12" db="EMBL/GenBank/DDBJ databases">
        <title>Metabolic potential, ecology and presence of endohyphal bacteria is reflected in genomic diversity of Mucoromycotina.</title>
        <authorList>
            <person name="Muszewska A."/>
            <person name="Okrasinska A."/>
            <person name="Steczkiewicz K."/>
            <person name="Drgas O."/>
            <person name="Orlowska M."/>
            <person name="Perlinska-Lenart U."/>
            <person name="Aleksandrzak-Piekarczyk T."/>
            <person name="Szatraj K."/>
            <person name="Zielenkiewicz U."/>
            <person name="Pilsyk S."/>
            <person name="Malc E."/>
            <person name="Mieczkowski P."/>
            <person name="Kruszewska J.S."/>
            <person name="Biernat P."/>
            <person name="Pawlowska J."/>
        </authorList>
    </citation>
    <scope>NUCLEOTIDE SEQUENCE</scope>
    <source>
        <strain evidence="15">WA0000067209</strain>
    </source>
</reference>
<evidence type="ECO:0000256" key="10">
    <source>
        <dbReference type="ARBA" id="ARBA00025276"/>
    </source>
</evidence>
<gene>
    <name evidence="15" type="ORF">INT43_002253</name>
</gene>
<dbReference type="InterPro" id="IPR034260">
    <property type="entry name" value="Yme2_RRM"/>
</dbReference>
<dbReference type="EMBL" id="JAEPQZ010000001">
    <property type="protein sequence ID" value="KAG2185816.1"/>
    <property type="molecule type" value="Genomic_DNA"/>
</dbReference>
<dbReference type="AlphaFoldDB" id="A0A8H7Q4S9"/>
<evidence type="ECO:0000256" key="2">
    <source>
        <dbReference type="ARBA" id="ARBA00010320"/>
    </source>
</evidence>
<comment type="function">
    <text evidence="10 12">Plays a role in maintaining the mitochondrial genome and in controlling the mtDNA escape. Involved in the regulation of mtDNA nucleotide structure and number. May have a dispensable role in early maturation of pre-rRNA.</text>
</comment>
<feature type="compositionally biased region" description="Basic and acidic residues" evidence="13">
    <location>
        <begin position="42"/>
        <end position="54"/>
    </location>
</feature>
<comment type="similarity">
    <text evidence="2 12">Belongs to the YME2 family.</text>
</comment>
<dbReference type="Gene3D" id="3.40.50.300">
    <property type="entry name" value="P-loop containing nucleotide triphosphate hydrolases"/>
    <property type="match status" value="1"/>
</dbReference>
<evidence type="ECO:0000256" key="12">
    <source>
        <dbReference type="RuleBase" id="RU367108"/>
    </source>
</evidence>
<dbReference type="PANTHER" id="PTHR32198">
    <property type="entry name" value="MITOCHONDRIAL ESCAPE PROTEIN 2"/>
    <property type="match status" value="1"/>
</dbReference>
<evidence type="ECO:0000256" key="1">
    <source>
        <dbReference type="ARBA" id="ARBA00004434"/>
    </source>
</evidence>
<evidence type="ECO:0000256" key="5">
    <source>
        <dbReference type="ARBA" id="ARBA00022792"/>
    </source>
</evidence>
<accession>A0A8H7Q4S9</accession>
<evidence type="ECO:0000256" key="7">
    <source>
        <dbReference type="ARBA" id="ARBA00022989"/>
    </source>
</evidence>
<keyword evidence="9" id="KW-0472">Membrane</keyword>
<keyword evidence="8 12" id="KW-0496">Mitochondrion</keyword>
<dbReference type="InterPro" id="IPR000504">
    <property type="entry name" value="RRM_dom"/>
</dbReference>
<organism evidence="15 16">
    <name type="scientific">Mortierella isabellina</name>
    <name type="common">Filamentous fungus</name>
    <name type="synonym">Umbelopsis isabellina</name>
    <dbReference type="NCBI Taxonomy" id="91625"/>
    <lineage>
        <taxon>Eukaryota</taxon>
        <taxon>Fungi</taxon>
        <taxon>Fungi incertae sedis</taxon>
        <taxon>Mucoromycota</taxon>
        <taxon>Mucoromycotina</taxon>
        <taxon>Umbelopsidomycetes</taxon>
        <taxon>Umbelopsidales</taxon>
        <taxon>Umbelopsidaceae</taxon>
        <taxon>Umbelopsis</taxon>
    </lineage>
</organism>
<dbReference type="OrthoDB" id="10267654at2759"/>
<dbReference type="InterPro" id="IPR018850">
    <property type="entry name" value="Mt_escape_2_C"/>
</dbReference>
<comment type="caution">
    <text evidence="15">The sequence shown here is derived from an EMBL/GenBank/DDBJ whole genome shotgun (WGS) entry which is preliminary data.</text>
</comment>
<dbReference type="Pfam" id="PF00076">
    <property type="entry name" value="RRM_1"/>
    <property type="match status" value="1"/>
</dbReference>